<dbReference type="Proteomes" id="UP000046393">
    <property type="component" value="Unplaced"/>
</dbReference>
<dbReference type="InterPro" id="IPR016187">
    <property type="entry name" value="CTDL_fold"/>
</dbReference>
<keyword evidence="1" id="KW-1185">Reference proteome</keyword>
<reference evidence="2" key="1">
    <citation type="submission" date="2017-02" db="UniProtKB">
        <authorList>
            <consortium name="WormBaseParasite"/>
        </authorList>
    </citation>
    <scope>IDENTIFICATION</scope>
</reference>
<dbReference type="AlphaFoldDB" id="A0A0N5AT20"/>
<dbReference type="WBParaSite" id="SMUV_0000795801-mRNA-1">
    <property type="protein sequence ID" value="SMUV_0000795801-mRNA-1"/>
    <property type="gene ID" value="SMUV_0000795801"/>
</dbReference>
<protein>
    <submittedName>
        <fullName evidence="2">C-type lectin domain-containing protein</fullName>
    </submittedName>
</protein>
<evidence type="ECO:0000313" key="2">
    <source>
        <dbReference type="WBParaSite" id="SMUV_0000795801-mRNA-1"/>
    </source>
</evidence>
<organism evidence="1 2">
    <name type="scientific">Syphacia muris</name>
    <dbReference type="NCBI Taxonomy" id="451379"/>
    <lineage>
        <taxon>Eukaryota</taxon>
        <taxon>Metazoa</taxon>
        <taxon>Ecdysozoa</taxon>
        <taxon>Nematoda</taxon>
        <taxon>Chromadorea</taxon>
        <taxon>Rhabditida</taxon>
        <taxon>Spirurina</taxon>
        <taxon>Oxyuridomorpha</taxon>
        <taxon>Oxyuroidea</taxon>
        <taxon>Oxyuridae</taxon>
        <taxon>Syphacia</taxon>
    </lineage>
</organism>
<dbReference type="SUPFAM" id="SSF56436">
    <property type="entry name" value="C-type lectin-like"/>
    <property type="match status" value="1"/>
</dbReference>
<name>A0A0N5AT20_9BILA</name>
<evidence type="ECO:0000313" key="1">
    <source>
        <dbReference type="Proteomes" id="UP000046393"/>
    </source>
</evidence>
<proteinExistence type="predicted"/>
<accession>A0A0N5AT20</accession>
<sequence>MPRSIYEAEQFCQKNYGGHLIAYEKSEEQKFTTNSTDYSVFELFGVTRDASLANSCCQASLMQTLII</sequence>